<reference evidence="1 2" key="1">
    <citation type="submission" date="2013-08" db="EMBL/GenBank/DDBJ databases">
        <authorList>
            <person name="Huang J."/>
            <person name="Wang G."/>
        </authorList>
    </citation>
    <scope>NUCLEOTIDE SEQUENCE [LARGE SCALE GENOMIC DNA]</scope>
    <source>
        <strain evidence="1 2">JSM 076056</strain>
    </source>
</reference>
<dbReference type="RefSeq" id="WP_026799524.1">
    <property type="nucleotide sequence ID" value="NZ_AULI01000002.1"/>
</dbReference>
<proteinExistence type="predicted"/>
<evidence type="ECO:0000313" key="1">
    <source>
        <dbReference type="EMBL" id="KGX92172.1"/>
    </source>
</evidence>
<sequence length="86" mass="9525">MSGFQKKAFDQLKNKANISPDEVFKVADSVKNADFSDEKTVRDLVKRLSKMAGKPVSKDKEDKIVKAITSSGGSLDMGQINKMFKK</sequence>
<dbReference type="EMBL" id="AVPE01000007">
    <property type="protein sequence ID" value="KGX92172.1"/>
    <property type="molecule type" value="Genomic_DNA"/>
</dbReference>
<dbReference type="Pfam" id="PF14069">
    <property type="entry name" value="SpoVIF"/>
    <property type="match status" value="1"/>
</dbReference>
<dbReference type="STRING" id="1385510.GCA_000425205_00755"/>
<organism evidence="1 2">
    <name type="scientific">Pontibacillus halophilus JSM 076056 = DSM 19796</name>
    <dbReference type="NCBI Taxonomy" id="1385510"/>
    <lineage>
        <taxon>Bacteria</taxon>
        <taxon>Bacillati</taxon>
        <taxon>Bacillota</taxon>
        <taxon>Bacilli</taxon>
        <taxon>Bacillales</taxon>
        <taxon>Bacillaceae</taxon>
        <taxon>Pontibacillus</taxon>
    </lineage>
</organism>
<protein>
    <submittedName>
        <fullName evidence="1">ATP synthase</fullName>
    </submittedName>
</protein>
<keyword evidence="2" id="KW-1185">Reference proteome</keyword>
<dbReference type="Proteomes" id="UP000030528">
    <property type="component" value="Unassembled WGS sequence"/>
</dbReference>
<comment type="caution">
    <text evidence="1">The sequence shown here is derived from an EMBL/GenBank/DDBJ whole genome shotgun (WGS) entry which is preliminary data.</text>
</comment>
<name>A0A0A5I8K5_9BACI</name>
<dbReference type="InterPro" id="IPR025942">
    <property type="entry name" value="SpoVIF"/>
</dbReference>
<gene>
    <name evidence="1" type="ORF">N781_17890</name>
</gene>
<dbReference type="eggNOG" id="ENOG5032Y6J">
    <property type="taxonomic scope" value="Bacteria"/>
</dbReference>
<accession>A0A0A5I8K5</accession>
<evidence type="ECO:0000313" key="2">
    <source>
        <dbReference type="Proteomes" id="UP000030528"/>
    </source>
</evidence>
<dbReference type="OrthoDB" id="2474248at2"/>
<dbReference type="AlphaFoldDB" id="A0A0A5I8K5"/>